<sequence>MDDYLQYTGKTAVVTGTASGIGRATARRLVELGAAVHAIDHAPTDLPGLASAIQADLALRDDIDRAFAKLPDHIDAFFGVAGVSGLHHDYNTTLLINFGAYKYISDTYLEARMGDGGAVVYVTSTGGINWEHYQEELEGLIHVAGWDAIVHAIEGLGLNGRPGPAAYPLSKRVLNLFMAHSATALGSRGIRVNAVLPTSTETGLTSDFAVMAGGRASLESRAGLNQRLAAPEEMADPVVFLNSYAARYISGHPLTVDFGARNLQLLGRTADALDRPLIGNAQAARS</sequence>
<reference evidence="3" key="2">
    <citation type="submission" date="2020-09" db="EMBL/GenBank/DDBJ databases">
        <authorList>
            <person name="Sun Q."/>
            <person name="Zhou Y."/>
        </authorList>
    </citation>
    <scope>NUCLEOTIDE SEQUENCE</scope>
    <source>
        <strain evidence="3">CGMCC 4.7272</strain>
    </source>
</reference>
<dbReference type="EMBL" id="BMMU01000002">
    <property type="protein sequence ID" value="GGJ16245.1"/>
    <property type="molecule type" value="Genomic_DNA"/>
</dbReference>
<dbReference type="SUPFAM" id="SSF51735">
    <property type="entry name" value="NAD(P)-binding Rossmann-fold domains"/>
    <property type="match status" value="1"/>
</dbReference>
<name>A0A917KJ54_9ACTN</name>
<comment type="caution">
    <text evidence="3">The sequence shown here is derived from an EMBL/GenBank/DDBJ whole genome shotgun (WGS) entry which is preliminary data.</text>
</comment>
<evidence type="ECO:0000313" key="3">
    <source>
        <dbReference type="EMBL" id="GGJ16245.1"/>
    </source>
</evidence>
<organism evidence="3 4">
    <name type="scientific">Streptomyces lacrimifluminis</name>
    <dbReference type="NCBI Taxonomy" id="1500077"/>
    <lineage>
        <taxon>Bacteria</taxon>
        <taxon>Bacillati</taxon>
        <taxon>Actinomycetota</taxon>
        <taxon>Actinomycetes</taxon>
        <taxon>Kitasatosporales</taxon>
        <taxon>Streptomycetaceae</taxon>
        <taxon>Streptomyces</taxon>
    </lineage>
</organism>
<dbReference type="Pfam" id="PF00106">
    <property type="entry name" value="adh_short"/>
    <property type="match status" value="1"/>
</dbReference>
<dbReference type="GO" id="GO:0016491">
    <property type="term" value="F:oxidoreductase activity"/>
    <property type="evidence" value="ECO:0007669"/>
    <property type="project" value="UniProtKB-KW"/>
</dbReference>
<evidence type="ECO:0000256" key="2">
    <source>
        <dbReference type="ARBA" id="ARBA00023002"/>
    </source>
</evidence>
<dbReference type="AlphaFoldDB" id="A0A917KJ54"/>
<accession>A0A917KJ54</accession>
<reference evidence="3" key="1">
    <citation type="journal article" date="2014" name="Int. J. Syst. Evol. Microbiol.">
        <title>Complete genome sequence of Corynebacterium casei LMG S-19264T (=DSM 44701T), isolated from a smear-ripened cheese.</title>
        <authorList>
            <consortium name="US DOE Joint Genome Institute (JGI-PGF)"/>
            <person name="Walter F."/>
            <person name="Albersmeier A."/>
            <person name="Kalinowski J."/>
            <person name="Ruckert C."/>
        </authorList>
    </citation>
    <scope>NUCLEOTIDE SEQUENCE</scope>
    <source>
        <strain evidence="3">CGMCC 4.7272</strain>
    </source>
</reference>
<dbReference type="InterPro" id="IPR036291">
    <property type="entry name" value="NAD(P)-bd_dom_sf"/>
</dbReference>
<dbReference type="RefSeq" id="WP_189146038.1">
    <property type="nucleotide sequence ID" value="NZ_BAABER010000021.1"/>
</dbReference>
<dbReference type="PANTHER" id="PTHR24321">
    <property type="entry name" value="DEHYDROGENASES, SHORT CHAIN"/>
    <property type="match status" value="1"/>
</dbReference>
<dbReference type="InterPro" id="IPR002347">
    <property type="entry name" value="SDR_fam"/>
</dbReference>
<dbReference type="Gene3D" id="3.40.50.720">
    <property type="entry name" value="NAD(P)-binding Rossmann-like Domain"/>
    <property type="match status" value="1"/>
</dbReference>
<keyword evidence="4" id="KW-1185">Reference proteome</keyword>
<gene>
    <name evidence="3" type="ORF">GCM10012282_10500</name>
</gene>
<dbReference type="PANTHER" id="PTHR24321:SF8">
    <property type="entry name" value="ESTRADIOL 17-BETA-DEHYDROGENASE 8-RELATED"/>
    <property type="match status" value="1"/>
</dbReference>
<protein>
    <submittedName>
        <fullName evidence="3">3-alpha-hydroxysteroid dehydrogenase</fullName>
    </submittedName>
</protein>
<evidence type="ECO:0000313" key="4">
    <source>
        <dbReference type="Proteomes" id="UP000625682"/>
    </source>
</evidence>
<comment type="similarity">
    <text evidence="1">Belongs to the short-chain dehydrogenases/reductases (SDR) family.</text>
</comment>
<keyword evidence="2" id="KW-0560">Oxidoreductase</keyword>
<dbReference type="PRINTS" id="PR00081">
    <property type="entry name" value="GDHRDH"/>
</dbReference>
<proteinExistence type="inferred from homology"/>
<dbReference type="Proteomes" id="UP000625682">
    <property type="component" value="Unassembled WGS sequence"/>
</dbReference>
<evidence type="ECO:0000256" key="1">
    <source>
        <dbReference type="ARBA" id="ARBA00006484"/>
    </source>
</evidence>
<dbReference type="Pfam" id="PF13561">
    <property type="entry name" value="adh_short_C2"/>
    <property type="match status" value="1"/>
</dbReference>